<dbReference type="EMBL" id="JAHZUY010000012">
    <property type="protein sequence ID" value="MBW8269205.1"/>
    <property type="molecule type" value="Genomic_DNA"/>
</dbReference>
<dbReference type="RefSeq" id="WP_220116966.1">
    <property type="nucleotide sequence ID" value="NZ_JAHZUY010000012.1"/>
</dbReference>
<dbReference type="Proteomes" id="UP001519924">
    <property type="component" value="Unassembled WGS sequence"/>
</dbReference>
<accession>A0ABS7F0Q2</accession>
<proteinExistence type="inferred from homology"/>
<evidence type="ECO:0000313" key="13">
    <source>
        <dbReference type="Proteomes" id="UP001519924"/>
    </source>
</evidence>
<evidence type="ECO:0000256" key="1">
    <source>
        <dbReference type="ARBA" id="ARBA00004772"/>
    </source>
</evidence>
<comment type="catalytic activity">
    <reaction evidence="8 9">
        <text>hydroxymethylbilane = uroporphyrinogen III + H2O</text>
        <dbReference type="Rhea" id="RHEA:18965"/>
        <dbReference type="ChEBI" id="CHEBI:15377"/>
        <dbReference type="ChEBI" id="CHEBI:57308"/>
        <dbReference type="ChEBI" id="CHEBI:57845"/>
        <dbReference type="EC" id="4.2.1.75"/>
    </reaction>
</comment>
<sequence>MSASAPAGRTPPDAVLITRPEPGAAETAARVAALGWRPVLAPALVLAPRPEAAAAALARPAAALLLASRAAARAFAPGAAGVAPPPVFAVGAGTAAEARARGFPEVAAAEGTATALAALVADRLDPATAGPLLLAVGEGYGQDLAAALRARGFRVRRRVVYAAAPARELPEPARAALQAGEVAAALFFSPRSVAATMALLRRAGLEATLARITALAISARVARALEDAAPPGGWRCLRIAAHPGEEAMLALLGPRRAAAAGTEPAPGRAEDGVPWLDEAPQRGAGSAGVA</sequence>
<dbReference type="InterPro" id="IPR039793">
    <property type="entry name" value="UROS/Hem4"/>
</dbReference>
<dbReference type="EC" id="4.2.1.75" evidence="3 9"/>
<evidence type="ECO:0000256" key="3">
    <source>
        <dbReference type="ARBA" id="ARBA00013109"/>
    </source>
</evidence>
<dbReference type="Gene3D" id="3.40.50.10090">
    <property type="match status" value="2"/>
</dbReference>
<evidence type="ECO:0000256" key="2">
    <source>
        <dbReference type="ARBA" id="ARBA00008133"/>
    </source>
</evidence>
<evidence type="ECO:0000313" key="12">
    <source>
        <dbReference type="EMBL" id="MBW8269205.1"/>
    </source>
</evidence>
<evidence type="ECO:0000256" key="10">
    <source>
        <dbReference type="SAM" id="MobiDB-lite"/>
    </source>
</evidence>
<feature type="region of interest" description="Disordered" evidence="10">
    <location>
        <begin position="259"/>
        <end position="290"/>
    </location>
</feature>
<evidence type="ECO:0000256" key="4">
    <source>
        <dbReference type="ARBA" id="ARBA00023239"/>
    </source>
</evidence>
<dbReference type="PANTHER" id="PTHR38042">
    <property type="entry name" value="UROPORPHYRINOGEN-III SYNTHASE, CHLOROPLASTIC"/>
    <property type="match status" value="1"/>
</dbReference>
<organism evidence="12 13">
    <name type="scientific">Caldovatus aquaticus</name>
    <dbReference type="NCBI Taxonomy" id="2865671"/>
    <lineage>
        <taxon>Bacteria</taxon>
        <taxon>Pseudomonadati</taxon>
        <taxon>Pseudomonadota</taxon>
        <taxon>Alphaproteobacteria</taxon>
        <taxon>Acetobacterales</taxon>
        <taxon>Roseomonadaceae</taxon>
        <taxon>Caldovatus</taxon>
    </lineage>
</organism>
<gene>
    <name evidence="12" type="ORF">K1J50_06850</name>
</gene>
<dbReference type="SUPFAM" id="SSF69618">
    <property type="entry name" value="HemD-like"/>
    <property type="match status" value="1"/>
</dbReference>
<evidence type="ECO:0000256" key="5">
    <source>
        <dbReference type="ARBA" id="ARBA00023244"/>
    </source>
</evidence>
<evidence type="ECO:0000256" key="6">
    <source>
        <dbReference type="ARBA" id="ARBA00037589"/>
    </source>
</evidence>
<name>A0ABS7F0Q2_9PROT</name>
<dbReference type="InterPro" id="IPR003754">
    <property type="entry name" value="4pyrrol_synth_uPrphyn_synth"/>
</dbReference>
<comment type="similarity">
    <text evidence="2 9">Belongs to the uroporphyrinogen-III synthase family.</text>
</comment>
<dbReference type="Pfam" id="PF02602">
    <property type="entry name" value="HEM4"/>
    <property type="match status" value="1"/>
</dbReference>
<evidence type="ECO:0000256" key="8">
    <source>
        <dbReference type="ARBA" id="ARBA00048617"/>
    </source>
</evidence>
<dbReference type="InterPro" id="IPR036108">
    <property type="entry name" value="4pyrrol_syn_uPrphyn_synt_sf"/>
</dbReference>
<comment type="caution">
    <text evidence="12">The sequence shown here is derived from an EMBL/GenBank/DDBJ whole genome shotgun (WGS) entry which is preliminary data.</text>
</comment>
<keyword evidence="13" id="KW-1185">Reference proteome</keyword>
<evidence type="ECO:0000256" key="9">
    <source>
        <dbReference type="RuleBase" id="RU366031"/>
    </source>
</evidence>
<comment type="function">
    <text evidence="6 9">Catalyzes cyclization of the linear tetrapyrrole, hydroxymethylbilane, to the macrocyclic uroporphyrinogen III.</text>
</comment>
<evidence type="ECO:0000256" key="7">
    <source>
        <dbReference type="ARBA" id="ARBA00040167"/>
    </source>
</evidence>
<feature type="domain" description="Tetrapyrrole biosynthesis uroporphyrinogen III synthase" evidence="11">
    <location>
        <begin position="26"/>
        <end position="249"/>
    </location>
</feature>
<comment type="pathway">
    <text evidence="1 9">Porphyrin-containing compound metabolism; protoporphyrin-IX biosynthesis; coproporphyrinogen-III from 5-aminolevulinate: step 3/4.</text>
</comment>
<keyword evidence="5 9" id="KW-0627">Porphyrin biosynthesis</keyword>
<keyword evidence="4 9" id="KW-0456">Lyase</keyword>
<dbReference type="PANTHER" id="PTHR38042:SF1">
    <property type="entry name" value="UROPORPHYRINOGEN-III SYNTHASE, CHLOROPLASTIC"/>
    <property type="match status" value="1"/>
</dbReference>
<protein>
    <recommendedName>
        <fullName evidence="7 9">Uroporphyrinogen-III synthase</fullName>
        <ecNumber evidence="3 9">4.2.1.75</ecNumber>
    </recommendedName>
</protein>
<evidence type="ECO:0000259" key="11">
    <source>
        <dbReference type="Pfam" id="PF02602"/>
    </source>
</evidence>
<reference evidence="12 13" key="1">
    <citation type="submission" date="2021-08" db="EMBL/GenBank/DDBJ databases">
        <title>Caldovatus sediminis gen. nov., sp. nov., a moderately thermophilic bacterium isolated from a hot spring.</title>
        <authorList>
            <person name="Hu C.-J."/>
            <person name="Li W.-J."/>
            <person name="Xian W.-D."/>
        </authorList>
    </citation>
    <scope>NUCLEOTIDE SEQUENCE [LARGE SCALE GENOMIC DNA]</scope>
    <source>
        <strain evidence="12 13">SYSU G05006</strain>
    </source>
</reference>